<evidence type="ECO:0000313" key="9">
    <source>
        <dbReference type="Proteomes" id="UP000293433"/>
    </source>
</evidence>
<dbReference type="GO" id="GO:0055085">
    <property type="term" value="P:transmembrane transport"/>
    <property type="evidence" value="ECO:0007669"/>
    <property type="project" value="InterPro"/>
</dbReference>
<dbReference type="Proteomes" id="UP000293433">
    <property type="component" value="Unassembled WGS sequence"/>
</dbReference>
<dbReference type="Pfam" id="PF03547">
    <property type="entry name" value="Mem_trans"/>
    <property type="match status" value="2"/>
</dbReference>
<feature type="transmembrane region" description="Helical" evidence="7">
    <location>
        <begin position="129"/>
        <end position="150"/>
    </location>
</feature>
<evidence type="ECO:0000256" key="3">
    <source>
        <dbReference type="ARBA" id="ARBA00022475"/>
    </source>
</evidence>
<evidence type="ECO:0000256" key="2">
    <source>
        <dbReference type="ARBA" id="ARBA00022448"/>
    </source>
</evidence>
<comment type="caution">
    <text evidence="8">The sequence shown here is derived from an EMBL/GenBank/DDBJ whole genome shotgun (WGS) entry which is preliminary data.</text>
</comment>
<feature type="transmembrane region" description="Helical" evidence="7">
    <location>
        <begin position="266"/>
        <end position="296"/>
    </location>
</feature>
<dbReference type="AlphaFoldDB" id="A0A4Q7LWM4"/>
<dbReference type="GO" id="GO:0016020">
    <property type="term" value="C:membrane"/>
    <property type="evidence" value="ECO:0007669"/>
    <property type="project" value="UniProtKB-SubCell"/>
</dbReference>
<feature type="transmembrane region" description="Helical" evidence="7">
    <location>
        <begin position="6"/>
        <end position="22"/>
    </location>
</feature>
<comment type="subcellular location">
    <subcellularLocation>
        <location evidence="1">Membrane</location>
        <topology evidence="1">Multi-pass membrane protein</topology>
    </subcellularLocation>
</comment>
<reference evidence="8 9" key="1">
    <citation type="submission" date="2019-02" db="EMBL/GenBank/DDBJ databases">
        <title>Genomic Encyclopedia of Type Strains, Phase IV (KMG-IV): sequencing the most valuable type-strain genomes for metagenomic binning, comparative biology and taxonomic classification.</title>
        <authorList>
            <person name="Goeker M."/>
        </authorList>
    </citation>
    <scope>NUCLEOTIDE SEQUENCE [LARGE SCALE GENOMIC DNA]</scope>
    <source>
        <strain evidence="8 9">DSM 10617</strain>
    </source>
</reference>
<dbReference type="InterPro" id="IPR004776">
    <property type="entry name" value="Mem_transp_PIN-like"/>
</dbReference>
<keyword evidence="9" id="KW-1185">Reference proteome</keyword>
<evidence type="ECO:0000256" key="6">
    <source>
        <dbReference type="ARBA" id="ARBA00023136"/>
    </source>
</evidence>
<organism evidence="8 9">
    <name type="scientific">Sphaerotilus mobilis</name>
    <dbReference type="NCBI Taxonomy" id="47994"/>
    <lineage>
        <taxon>Bacteria</taxon>
        <taxon>Pseudomonadati</taxon>
        <taxon>Pseudomonadota</taxon>
        <taxon>Betaproteobacteria</taxon>
        <taxon>Burkholderiales</taxon>
        <taxon>Sphaerotilaceae</taxon>
        <taxon>Sphaerotilus</taxon>
    </lineage>
</organism>
<evidence type="ECO:0000256" key="5">
    <source>
        <dbReference type="ARBA" id="ARBA00022989"/>
    </source>
</evidence>
<feature type="transmembrane region" description="Helical" evidence="7">
    <location>
        <begin position="316"/>
        <end position="339"/>
    </location>
</feature>
<protein>
    <recommendedName>
        <fullName evidence="10">Transporter</fullName>
    </recommendedName>
</protein>
<gene>
    <name evidence="8" type="ORF">EV685_0812</name>
</gene>
<evidence type="ECO:0000256" key="1">
    <source>
        <dbReference type="ARBA" id="ARBA00004141"/>
    </source>
</evidence>
<keyword evidence="6 7" id="KW-0472">Membrane</keyword>
<feature type="transmembrane region" description="Helical" evidence="7">
    <location>
        <begin position="96"/>
        <end position="117"/>
    </location>
</feature>
<keyword evidence="3" id="KW-1003">Cell membrane</keyword>
<evidence type="ECO:0000313" key="8">
    <source>
        <dbReference type="EMBL" id="RZS58518.1"/>
    </source>
</evidence>
<evidence type="ECO:0000256" key="7">
    <source>
        <dbReference type="SAM" id="Phobius"/>
    </source>
</evidence>
<proteinExistence type="predicted"/>
<sequence>MLKILDVTFPFFALVFVGWFAARRRWMPLEVIPGLNQFVLYFALPCLLLRFAADTPIARLVDPGVFGTWLACALVMVSLAIALARRRDRAGERRIGWNDAAFGALVAAFPNSGFMGVPLLVDLLGPQAAAPAIVALSMDMIVTSSLCIALSRLDAAGSQGAGAAAVKALRGVLVNPLPWAIGAGCLVSASGEALPHLIMKPITMLADAASPAALFTLGAVLARSQARAEAADAVEHEAHLDTADPNAHPRGDVPLVVALKLLVHPLLVWLACQAVIAAGIPLDPIAAVVLPLLAALPSASNVPMLAERYAADAGRIARIVMLSTVLAFVTFTGVVVMVVG</sequence>
<evidence type="ECO:0008006" key="10">
    <source>
        <dbReference type="Google" id="ProtNLM"/>
    </source>
</evidence>
<evidence type="ECO:0000256" key="4">
    <source>
        <dbReference type="ARBA" id="ARBA00022692"/>
    </source>
</evidence>
<feature type="transmembrane region" description="Helical" evidence="7">
    <location>
        <begin position="65"/>
        <end position="84"/>
    </location>
</feature>
<dbReference type="EMBL" id="SGWV01000007">
    <property type="protein sequence ID" value="RZS58518.1"/>
    <property type="molecule type" value="Genomic_DNA"/>
</dbReference>
<dbReference type="OrthoDB" id="3435874at2"/>
<keyword evidence="4 7" id="KW-0812">Transmembrane</keyword>
<feature type="transmembrane region" description="Helical" evidence="7">
    <location>
        <begin position="34"/>
        <end position="53"/>
    </location>
</feature>
<accession>A0A4Q7LWM4</accession>
<dbReference type="PANTHER" id="PTHR36838:SF3">
    <property type="entry name" value="TRANSPORTER AUXIN EFFLUX CARRIER EC FAMILY"/>
    <property type="match status" value="1"/>
</dbReference>
<name>A0A4Q7LWM4_9BURK</name>
<keyword evidence="2" id="KW-0813">Transport</keyword>
<dbReference type="PANTHER" id="PTHR36838">
    <property type="entry name" value="AUXIN EFFLUX CARRIER FAMILY PROTEIN"/>
    <property type="match status" value="1"/>
</dbReference>
<keyword evidence="5 7" id="KW-1133">Transmembrane helix</keyword>
<dbReference type="RefSeq" id="WP_130480655.1">
    <property type="nucleotide sequence ID" value="NZ_SGWV01000007.1"/>
</dbReference>